<dbReference type="OrthoDB" id="10598465at2759"/>
<dbReference type="InterPro" id="IPR002110">
    <property type="entry name" value="Ankyrin_rpt"/>
</dbReference>
<evidence type="ECO:0000256" key="2">
    <source>
        <dbReference type="ARBA" id="ARBA00023043"/>
    </source>
</evidence>
<dbReference type="Pfam" id="PF12796">
    <property type="entry name" value="Ank_2"/>
    <property type="match status" value="4"/>
</dbReference>
<dbReference type="Gene3D" id="1.25.40.20">
    <property type="entry name" value="Ankyrin repeat-containing domain"/>
    <property type="match status" value="5"/>
</dbReference>
<feature type="repeat" description="ANK" evidence="3">
    <location>
        <begin position="378"/>
        <end position="408"/>
    </location>
</feature>
<proteinExistence type="predicted"/>
<dbReference type="PROSITE" id="PS50297">
    <property type="entry name" value="ANK_REP_REGION"/>
    <property type="match status" value="4"/>
</dbReference>
<dbReference type="PANTHER" id="PTHR24189">
    <property type="entry name" value="MYOTROPHIN"/>
    <property type="match status" value="1"/>
</dbReference>
<evidence type="ECO:0000313" key="5">
    <source>
        <dbReference type="Proteomes" id="UP000193944"/>
    </source>
</evidence>
<gene>
    <name evidence="4" type="ORF">BCR32DRAFT_294679</name>
</gene>
<name>A0A1Y1WZN4_9FUNG</name>
<dbReference type="STRING" id="1754192.A0A1Y1WZN4"/>
<comment type="caution">
    <text evidence="4">The sequence shown here is derived from an EMBL/GenBank/DDBJ whole genome shotgun (WGS) entry which is preliminary data.</text>
</comment>
<dbReference type="SMART" id="SM00248">
    <property type="entry name" value="ANK"/>
    <property type="match status" value="14"/>
</dbReference>
<feature type="repeat" description="ANK" evidence="3">
    <location>
        <begin position="1000"/>
        <end position="1032"/>
    </location>
</feature>
<dbReference type="InterPro" id="IPR050745">
    <property type="entry name" value="Multifunctional_regulatory"/>
</dbReference>
<keyword evidence="1" id="KW-0677">Repeat</keyword>
<dbReference type="EMBL" id="MCFG01000189">
    <property type="protein sequence ID" value="ORX79057.1"/>
    <property type="molecule type" value="Genomic_DNA"/>
</dbReference>
<dbReference type="SUPFAM" id="SSF48403">
    <property type="entry name" value="Ankyrin repeat"/>
    <property type="match status" value="2"/>
</dbReference>
<sequence length="1049" mass="124909">MVNNDNNNNNRSHREKIFNFISNNDINGLKNYIDKNNIVLRKLEHNRTIPIKRNFLIYSINNNASVEMVKYIINECQYETLNFGSYALDSPLAYAIKNENIELADYLLENGADINYNRTKKNKDLLDQIYEEKKGKNIKKWIKYIISHGFYISMENLKKLIIDNNTSSLKIIINHLTDNHKFILNLLSYYKSKIPLSNKQLKEKISEEKKVIFNDSLFEIAIENANYEAINLFMNYDNRKKEIILYHILNVFEEVNDINSNELNSSLHKKIVFINDIKNGRIKIPVDNYTLDNILHYHEICQQIKKLIEHKNLIHFQSYFQEEKRISKFFIKYLHNMEFDILIYAIEQQETPIEMIEYIIQQYDNLNYFIDLNEDFIRTPLYIAVETEQFNIADILLKYGADINYNYEELLLSKNDEALNYNGHNENIFDYLYQKQRLNHRILKYMFNRDIYLTSDILNNLIDKNETKLLKIIFHQYIFNEQFILNLLSHYQNKIPLSEKALQIKIKREINKIDFDDLMYINAFAINNYDILNLLIRNDNRKQNIIIYDVFNLLNKYSEKGKIFVDKLRSNPHKTDIENIIIENSINIEDKRKTIMEKIKNNDRKGLQNYIEIHRIILQCLYEARNNNDILIYAIENNNTSLDIIKFIISQYTTLNYFTFRIHNNKYIQCNTPLLSAVYRNKFHIADLLLKNGADINFNIHGVNILYYLCENTPTCKRALRYVIHHGIDLTYNTLFKLIISMNNEMLNRILKYYTFGPPFIINMIYFSKKKLALSNQQLKYLIAKEKDKLKINNPIYRVALENYNFNGLEILLNYSNHRRKTIEYLNICNRSQSIFRGKIENIVREGKLEMLKILFANNINISGDDWFHNLPLIYAIKAENYEIIKYLIGRSNNNAQEIDKKDLINLVKHGKLKILKLLISNYLNLNENKGYELMLEAIKCNNEKIIKYFLDTNICHQNIYNVFEPIIQNGKLNILKLLLENNNNINNNYKIDINMKDNKNHTPLDYALKYKNLEIIKYIIECGADINNINDQIVKDTEKDLLDLIHFL</sequence>
<dbReference type="AlphaFoldDB" id="A0A1Y1WZN4"/>
<evidence type="ECO:0000313" key="4">
    <source>
        <dbReference type="EMBL" id="ORX79057.1"/>
    </source>
</evidence>
<accession>A0A1Y1WZN4</accession>
<evidence type="ECO:0000256" key="3">
    <source>
        <dbReference type="PROSITE-ProRule" id="PRU00023"/>
    </source>
</evidence>
<dbReference type="Proteomes" id="UP000193944">
    <property type="component" value="Unassembled WGS sequence"/>
</dbReference>
<reference evidence="4 5" key="2">
    <citation type="submission" date="2016-08" db="EMBL/GenBank/DDBJ databases">
        <title>Pervasive Adenine N6-methylation of Active Genes in Fungi.</title>
        <authorList>
            <consortium name="DOE Joint Genome Institute"/>
            <person name="Mondo S.J."/>
            <person name="Dannebaum R.O."/>
            <person name="Kuo R.C."/>
            <person name="Labutti K."/>
            <person name="Haridas S."/>
            <person name="Kuo A."/>
            <person name="Salamov A."/>
            <person name="Ahrendt S.R."/>
            <person name="Lipzen A."/>
            <person name="Sullivan W."/>
            <person name="Andreopoulos W.B."/>
            <person name="Clum A."/>
            <person name="Lindquist E."/>
            <person name="Daum C."/>
            <person name="Ramamoorthy G.K."/>
            <person name="Gryganskyi A."/>
            <person name="Culley D."/>
            <person name="Magnuson J.K."/>
            <person name="James T.Y."/>
            <person name="O'Malley M.A."/>
            <person name="Stajich J.E."/>
            <person name="Spatafora J.W."/>
            <person name="Visel A."/>
            <person name="Grigoriev I.V."/>
        </authorList>
    </citation>
    <scope>NUCLEOTIDE SEQUENCE [LARGE SCALE GENOMIC DNA]</scope>
    <source>
        <strain evidence="4 5">S4</strain>
    </source>
</reference>
<keyword evidence="2 3" id="KW-0040">ANK repeat</keyword>
<feature type="repeat" description="ANK" evidence="3">
    <location>
        <begin position="87"/>
        <end position="119"/>
    </location>
</feature>
<evidence type="ECO:0000256" key="1">
    <source>
        <dbReference type="ARBA" id="ARBA00022737"/>
    </source>
</evidence>
<dbReference type="PROSITE" id="PS50088">
    <property type="entry name" value="ANK_REPEAT"/>
    <property type="match status" value="4"/>
</dbReference>
<protein>
    <submittedName>
        <fullName evidence="4">Ankyrin</fullName>
    </submittedName>
</protein>
<dbReference type="InterPro" id="IPR036770">
    <property type="entry name" value="Ankyrin_rpt-contain_sf"/>
</dbReference>
<feature type="repeat" description="ANK" evidence="3">
    <location>
        <begin position="669"/>
        <end position="701"/>
    </location>
</feature>
<organism evidence="4 5">
    <name type="scientific">Anaeromyces robustus</name>
    <dbReference type="NCBI Taxonomy" id="1754192"/>
    <lineage>
        <taxon>Eukaryota</taxon>
        <taxon>Fungi</taxon>
        <taxon>Fungi incertae sedis</taxon>
        <taxon>Chytridiomycota</taxon>
        <taxon>Chytridiomycota incertae sedis</taxon>
        <taxon>Neocallimastigomycetes</taxon>
        <taxon>Neocallimastigales</taxon>
        <taxon>Neocallimastigaceae</taxon>
        <taxon>Anaeromyces</taxon>
    </lineage>
</organism>
<reference evidence="4 5" key="1">
    <citation type="submission" date="2016-08" db="EMBL/GenBank/DDBJ databases">
        <title>A Parts List for Fungal Cellulosomes Revealed by Comparative Genomics.</title>
        <authorList>
            <consortium name="DOE Joint Genome Institute"/>
            <person name="Haitjema C.H."/>
            <person name="Gilmore S.P."/>
            <person name="Henske J.K."/>
            <person name="Solomon K.V."/>
            <person name="De Groot R."/>
            <person name="Kuo A."/>
            <person name="Mondo S.J."/>
            <person name="Salamov A.A."/>
            <person name="Labutti K."/>
            <person name="Zhao Z."/>
            <person name="Chiniquy J."/>
            <person name="Barry K."/>
            <person name="Brewer H.M."/>
            <person name="Purvine S.O."/>
            <person name="Wright A.T."/>
            <person name="Boxma B."/>
            <person name="Van Alen T."/>
            <person name="Hackstein J.H."/>
            <person name="Baker S.E."/>
            <person name="Grigoriev I.V."/>
            <person name="O'Malley M.A."/>
        </authorList>
    </citation>
    <scope>NUCLEOTIDE SEQUENCE [LARGE SCALE GENOMIC DNA]</scope>
    <source>
        <strain evidence="4 5">S4</strain>
    </source>
</reference>
<keyword evidence="5" id="KW-1185">Reference proteome</keyword>